<dbReference type="SUPFAM" id="SSF53448">
    <property type="entry name" value="Nucleotide-diphospho-sugar transferases"/>
    <property type="match status" value="1"/>
</dbReference>
<organism evidence="1 2">
    <name type="scientific">Pseudolysinimonas yzui</name>
    <dbReference type="NCBI Taxonomy" id="2708254"/>
    <lineage>
        <taxon>Bacteria</taxon>
        <taxon>Bacillati</taxon>
        <taxon>Actinomycetota</taxon>
        <taxon>Actinomycetes</taxon>
        <taxon>Micrococcales</taxon>
        <taxon>Microbacteriaceae</taxon>
        <taxon>Pseudolysinimonas</taxon>
    </lineage>
</organism>
<dbReference type="AlphaFoldDB" id="A0A8J3M1W7"/>
<dbReference type="CDD" id="cd00761">
    <property type="entry name" value="Glyco_tranf_GTA_type"/>
    <property type="match status" value="1"/>
</dbReference>
<reference evidence="1" key="2">
    <citation type="submission" date="2020-09" db="EMBL/GenBank/DDBJ databases">
        <authorList>
            <person name="Sun Q."/>
            <person name="Zhou Y."/>
        </authorList>
    </citation>
    <scope>NUCLEOTIDE SEQUENCE</scope>
    <source>
        <strain evidence="1">CGMCC 1.16548</strain>
    </source>
</reference>
<protein>
    <recommendedName>
        <fullName evidence="3">Glycosyltransferase</fullName>
    </recommendedName>
</protein>
<evidence type="ECO:0000313" key="1">
    <source>
        <dbReference type="EMBL" id="GHF15592.1"/>
    </source>
</evidence>
<evidence type="ECO:0000313" key="2">
    <source>
        <dbReference type="Proteomes" id="UP000617531"/>
    </source>
</evidence>
<proteinExistence type="predicted"/>
<comment type="caution">
    <text evidence="1">The sequence shown here is derived from an EMBL/GenBank/DDBJ whole genome shotgun (WGS) entry which is preliminary data.</text>
</comment>
<reference evidence="1" key="1">
    <citation type="journal article" date="2014" name="Int. J. Syst. Evol. Microbiol.">
        <title>Complete genome sequence of Corynebacterium casei LMG S-19264T (=DSM 44701T), isolated from a smear-ripened cheese.</title>
        <authorList>
            <consortium name="US DOE Joint Genome Institute (JGI-PGF)"/>
            <person name="Walter F."/>
            <person name="Albersmeier A."/>
            <person name="Kalinowski J."/>
            <person name="Ruckert C."/>
        </authorList>
    </citation>
    <scope>NUCLEOTIDE SEQUENCE</scope>
    <source>
        <strain evidence="1">CGMCC 1.16548</strain>
    </source>
</reference>
<name>A0A8J3M1W7_9MICO</name>
<dbReference type="EMBL" id="BNAI01000002">
    <property type="protein sequence ID" value="GHF15592.1"/>
    <property type="molecule type" value="Genomic_DNA"/>
</dbReference>
<gene>
    <name evidence="1" type="ORF">GCM10011600_15770</name>
</gene>
<dbReference type="InterPro" id="IPR029044">
    <property type="entry name" value="Nucleotide-diphossugar_trans"/>
</dbReference>
<accession>A0A8J3M1W7</accession>
<keyword evidence="2" id="KW-1185">Reference proteome</keyword>
<dbReference type="Proteomes" id="UP000617531">
    <property type="component" value="Unassembled WGS sequence"/>
</dbReference>
<evidence type="ECO:0008006" key="3">
    <source>
        <dbReference type="Google" id="ProtNLM"/>
    </source>
</evidence>
<sequence length="225" mass="24640">MAHCNALLAEATTEYFMWLPHDDEIGPEWIHLAEQELQGDPNAMLTVGEIVPVGTGVEFPFNPAFTLADPEERVAAALADVVNGRARTLGLLYRSVFRRAGASPLPDTDYADVPWAIAMLATGHAVQIAARYGKRWHPTSVSASWSGMLTSPRFRSTHIADAVSRVGARAPALLAQAWESETTAIATRREALAVELYALQRSRSWRVTAPFRWLATRMRSSRGGG</sequence>